<dbReference type="InterPro" id="IPR013087">
    <property type="entry name" value="Znf_C2H2_type"/>
</dbReference>
<keyword evidence="2" id="KW-0479">Metal-binding</keyword>
<comment type="caution">
    <text evidence="2">The sequence shown here is derived from an EMBL/GenBank/DDBJ whole genome shotgun (WGS) entry which is preliminary data.</text>
</comment>
<dbReference type="RefSeq" id="XP_067765759.1">
    <property type="nucleotide sequence ID" value="XM_067906491.1"/>
</dbReference>
<dbReference type="GO" id="GO:0008270">
    <property type="term" value="F:zinc ion binding"/>
    <property type="evidence" value="ECO:0007669"/>
    <property type="project" value="UniProtKB-KW"/>
</dbReference>
<dbReference type="Proteomes" id="UP000018208">
    <property type="component" value="Unassembled WGS sequence"/>
</dbReference>
<dbReference type="Pfam" id="PF12874">
    <property type="entry name" value="zf-met"/>
    <property type="match status" value="1"/>
</dbReference>
<reference evidence="2 3" key="1">
    <citation type="journal article" date="2014" name="PLoS Genet.">
        <title>The Genome of Spironucleus salmonicida Highlights a Fish Pathogen Adapted to Fluctuating Environments.</title>
        <authorList>
            <person name="Xu F."/>
            <person name="Jerlstrom-Hultqvist J."/>
            <person name="Einarsson E."/>
            <person name="Astvaldsson A."/>
            <person name="Svard S.G."/>
            <person name="Andersson J.O."/>
        </authorList>
    </citation>
    <scope>NUCLEOTIDE SEQUENCE [LARGE SCALE GENOMIC DNA]</scope>
    <source>
        <strain evidence="2 3">ATCC 50377</strain>
    </source>
</reference>
<dbReference type="SUPFAM" id="SSF57667">
    <property type="entry name" value="beta-beta-alpha zinc fingers"/>
    <property type="match status" value="1"/>
</dbReference>
<name>A0A9P8RZT3_9EUKA</name>
<gene>
    <name evidence="2" type="ORF">SS50377_22603</name>
</gene>
<evidence type="ECO:0000313" key="3">
    <source>
        <dbReference type="Proteomes" id="UP000018208"/>
    </source>
</evidence>
<keyword evidence="2" id="KW-0862">Zinc</keyword>
<organism evidence="2 3">
    <name type="scientific">Spironucleus salmonicida</name>
    <dbReference type="NCBI Taxonomy" id="348837"/>
    <lineage>
        <taxon>Eukaryota</taxon>
        <taxon>Metamonada</taxon>
        <taxon>Diplomonadida</taxon>
        <taxon>Hexamitidae</taxon>
        <taxon>Hexamitinae</taxon>
        <taxon>Spironucleus</taxon>
    </lineage>
</organism>
<proteinExistence type="predicted"/>
<dbReference type="GeneID" id="94296626"/>
<evidence type="ECO:0000313" key="2">
    <source>
        <dbReference type="EMBL" id="KAH0574986.1"/>
    </source>
</evidence>
<sequence length="135" mass="15926">MNNKYKLMKQNMNKDTKNKIQVIKKNNLGQFICEQCRTKHNSENQYKLHLISPKHKQQTYQKPAQRKNEIQYELEETNSVIKLEILSIGDFFFKQLEGVVVFTGIGYKGIGIKYADNIRVKRVKTKTFLIEKVTQ</sequence>
<keyword evidence="2" id="KW-0863">Zinc-finger</keyword>
<feature type="domain" description="C2H2-type" evidence="1">
    <location>
        <begin position="31"/>
        <end position="55"/>
    </location>
</feature>
<dbReference type="EMBL" id="AUWU02000003">
    <property type="protein sequence ID" value="KAH0574986.1"/>
    <property type="molecule type" value="Genomic_DNA"/>
</dbReference>
<dbReference type="AlphaFoldDB" id="A0A9P8RZT3"/>
<keyword evidence="3" id="KW-1185">Reference proteome</keyword>
<protein>
    <submittedName>
        <fullName evidence="2">Zinc-finger of C2H2 type-containing protein</fullName>
    </submittedName>
</protein>
<dbReference type="KEGG" id="ssao:94296626"/>
<dbReference type="InterPro" id="IPR036236">
    <property type="entry name" value="Znf_C2H2_sf"/>
</dbReference>
<evidence type="ECO:0000259" key="1">
    <source>
        <dbReference type="Pfam" id="PF12874"/>
    </source>
</evidence>
<accession>A0A9P8RZT3</accession>